<dbReference type="InterPro" id="IPR001478">
    <property type="entry name" value="PDZ"/>
</dbReference>
<evidence type="ECO:0000313" key="8">
    <source>
        <dbReference type="EMBL" id="AXK33124.1"/>
    </source>
</evidence>
<dbReference type="SUPFAM" id="SSF52096">
    <property type="entry name" value="ClpP/crotonase"/>
    <property type="match status" value="1"/>
</dbReference>
<comment type="similarity">
    <text evidence="1">Belongs to the peptidase S41A family.</text>
</comment>
<dbReference type="GO" id="GO:0004175">
    <property type="term" value="F:endopeptidase activity"/>
    <property type="evidence" value="ECO:0007669"/>
    <property type="project" value="TreeGrafter"/>
</dbReference>
<dbReference type="InterPro" id="IPR004447">
    <property type="entry name" value="Peptidase_S41A"/>
</dbReference>
<dbReference type="PROSITE" id="PS50106">
    <property type="entry name" value="PDZ"/>
    <property type="match status" value="1"/>
</dbReference>
<feature type="region of interest" description="Disordered" evidence="5">
    <location>
        <begin position="389"/>
        <end position="426"/>
    </location>
</feature>
<accession>A0A345XNA8</accession>
<dbReference type="InterPro" id="IPR041489">
    <property type="entry name" value="PDZ_6"/>
</dbReference>
<protein>
    <submittedName>
        <fullName evidence="8">PDZ domain-containing protein</fullName>
    </submittedName>
</protein>
<feature type="region of interest" description="Disordered" evidence="5">
    <location>
        <begin position="34"/>
        <end position="79"/>
    </location>
</feature>
<feature type="domain" description="PDZ" evidence="7">
    <location>
        <begin position="100"/>
        <end position="177"/>
    </location>
</feature>
<dbReference type="Pfam" id="PF03572">
    <property type="entry name" value="Peptidase_S41"/>
    <property type="match status" value="1"/>
</dbReference>
<dbReference type="GO" id="GO:0006508">
    <property type="term" value="P:proteolysis"/>
    <property type="evidence" value="ECO:0007669"/>
    <property type="project" value="UniProtKB-KW"/>
</dbReference>
<sequence length="426" mass="43608">MPGMWNSARPRRIRRGAALTMVFAGVLATGAATDSWNGESHGSAPEPADRALAGTSGDTDDSHAARQAGEARDADADGAAERLVSRSGDRWSAAYTAREYAGLERTLDGEYVGIGISVRRAIDSAGRRTVDVARVQPGSPAAEAGIRAGDRLHAVDGTDVDERPVTEVVALLRGSAEGTAARGGSGKDDADGNGKDEGGKDEGGGEGAAPGSPVALDLSRDGRRWEADLERARLKAGTVTTDRVAPHVTKIKITRFTEDSGDEVRRAVREVPDGDGILLDLRGNSGGLVTEAADAAAALLDGGLVGTYDDNGTQRALYAEPGGDTEAPVVVLVDGGTMSAAELVTGALQDRGRAVVVGSRTFGKGSVQVPRQMSDGSVAELTVGDYATPAGRAVQEDGLSPDLAVPSSREAESRARSVLSGLASGS</sequence>
<dbReference type="KEGG" id="sarm:DVA86_11155"/>
<dbReference type="EMBL" id="CP031320">
    <property type="protein sequence ID" value="AXK33124.1"/>
    <property type="molecule type" value="Genomic_DNA"/>
</dbReference>
<dbReference type="Gene3D" id="3.30.750.44">
    <property type="match status" value="1"/>
</dbReference>
<dbReference type="InterPro" id="IPR029045">
    <property type="entry name" value="ClpP/crotonase-like_dom_sf"/>
</dbReference>
<evidence type="ECO:0000259" key="7">
    <source>
        <dbReference type="PROSITE" id="PS50106"/>
    </source>
</evidence>
<dbReference type="GO" id="GO:0007165">
    <property type="term" value="P:signal transduction"/>
    <property type="evidence" value="ECO:0007669"/>
    <property type="project" value="TreeGrafter"/>
</dbReference>
<feature type="region of interest" description="Disordered" evidence="5">
    <location>
        <begin position="176"/>
        <end position="221"/>
    </location>
</feature>
<dbReference type="AlphaFoldDB" id="A0A345XNA8"/>
<dbReference type="PANTHER" id="PTHR32060">
    <property type="entry name" value="TAIL-SPECIFIC PROTEASE"/>
    <property type="match status" value="1"/>
</dbReference>
<evidence type="ECO:0000256" key="6">
    <source>
        <dbReference type="SAM" id="SignalP"/>
    </source>
</evidence>
<evidence type="ECO:0000256" key="4">
    <source>
        <dbReference type="ARBA" id="ARBA00022825"/>
    </source>
</evidence>
<evidence type="ECO:0000256" key="5">
    <source>
        <dbReference type="SAM" id="MobiDB-lite"/>
    </source>
</evidence>
<dbReference type="Gene3D" id="2.30.42.10">
    <property type="match status" value="1"/>
</dbReference>
<feature type="chain" id="PRO_5016591498" evidence="6">
    <location>
        <begin position="32"/>
        <end position="426"/>
    </location>
</feature>
<evidence type="ECO:0000313" key="9">
    <source>
        <dbReference type="Proteomes" id="UP000254425"/>
    </source>
</evidence>
<reference evidence="8 9" key="1">
    <citation type="submission" date="2018-07" db="EMBL/GenBank/DDBJ databases">
        <title>Draft genome of the type strain Streptomyces armeniacus ATCC 15676.</title>
        <authorList>
            <person name="Labana P."/>
            <person name="Gosse J.T."/>
            <person name="Boddy C.N."/>
        </authorList>
    </citation>
    <scope>NUCLEOTIDE SEQUENCE [LARGE SCALE GENOMIC DNA]</scope>
    <source>
        <strain evidence="8 9">ATCC 15676</strain>
    </source>
</reference>
<evidence type="ECO:0000256" key="1">
    <source>
        <dbReference type="ARBA" id="ARBA00009179"/>
    </source>
</evidence>
<dbReference type="CDD" id="cd07560">
    <property type="entry name" value="Peptidase_S41_CPP"/>
    <property type="match status" value="1"/>
</dbReference>
<keyword evidence="9" id="KW-1185">Reference proteome</keyword>
<organism evidence="8 9">
    <name type="scientific">Streptomyces armeniacus</name>
    <dbReference type="NCBI Taxonomy" id="83291"/>
    <lineage>
        <taxon>Bacteria</taxon>
        <taxon>Bacillati</taxon>
        <taxon>Actinomycetota</taxon>
        <taxon>Actinomycetes</taxon>
        <taxon>Kitasatosporales</taxon>
        <taxon>Streptomycetaceae</taxon>
        <taxon>Streptomyces</taxon>
    </lineage>
</organism>
<name>A0A345XNA8_9ACTN</name>
<dbReference type="SUPFAM" id="SSF50156">
    <property type="entry name" value="PDZ domain-like"/>
    <property type="match status" value="1"/>
</dbReference>
<dbReference type="PANTHER" id="PTHR32060:SF30">
    <property type="entry name" value="CARBOXY-TERMINAL PROCESSING PROTEASE CTPA"/>
    <property type="match status" value="1"/>
</dbReference>
<feature type="compositionally biased region" description="Basic and acidic residues" evidence="5">
    <location>
        <begin position="60"/>
        <end position="79"/>
    </location>
</feature>
<keyword evidence="4" id="KW-0720">Serine protease</keyword>
<evidence type="ECO:0000256" key="2">
    <source>
        <dbReference type="ARBA" id="ARBA00022670"/>
    </source>
</evidence>
<dbReference type="SMART" id="SM00245">
    <property type="entry name" value="TSPc"/>
    <property type="match status" value="1"/>
</dbReference>
<dbReference type="Gene3D" id="3.90.226.10">
    <property type="entry name" value="2-enoyl-CoA Hydratase, Chain A, domain 1"/>
    <property type="match status" value="1"/>
</dbReference>
<keyword evidence="2" id="KW-0645">Protease</keyword>
<feature type="compositionally biased region" description="Basic and acidic residues" evidence="5">
    <location>
        <begin position="185"/>
        <end position="203"/>
    </location>
</feature>
<dbReference type="RefSeq" id="WP_208877781.1">
    <property type="nucleotide sequence ID" value="NZ_CP031320.1"/>
</dbReference>
<dbReference type="SMART" id="SM00228">
    <property type="entry name" value="PDZ"/>
    <property type="match status" value="1"/>
</dbReference>
<gene>
    <name evidence="8" type="ORF">DVA86_11155</name>
</gene>
<dbReference type="InterPro" id="IPR036034">
    <property type="entry name" value="PDZ_sf"/>
</dbReference>
<dbReference type="Proteomes" id="UP000254425">
    <property type="component" value="Chromosome"/>
</dbReference>
<evidence type="ECO:0000256" key="3">
    <source>
        <dbReference type="ARBA" id="ARBA00022801"/>
    </source>
</evidence>
<feature type="signal peptide" evidence="6">
    <location>
        <begin position="1"/>
        <end position="31"/>
    </location>
</feature>
<dbReference type="Pfam" id="PF17820">
    <property type="entry name" value="PDZ_6"/>
    <property type="match status" value="1"/>
</dbReference>
<keyword evidence="3" id="KW-0378">Hydrolase</keyword>
<keyword evidence="6" id="KW-0732">Signal</keyword>
<dbReference type="GO" id="GO:0008236">
    <property type="term" value="F:serine-type peptidase activity"/>
    <property type="evidence" value="ECO:0007669"/>
    <property type="project" value="UniProtKB-KW"/>
</dbReference>
<dbReference type="InterPro" id="IPR005151">
    <property type="entry name" value="Tail-specific_protease"/>
</dbReference>
<dbReference type="GO" id="GO:0030288">
    <property type="term" value="C:outer membrane-bounded periplasmic space"/>
    <property type="evidence" value="ECO:0007669"/>
    <property type="project" value="TreeGrafter"/>
</dbReference>
<proteinExistence type="inferred from homology"/>